<dbReference type="GO" id="GO:0030246">
    <property type="term" value="F:carbohydrate binding"/>
    <property type="evidence" value="ECO:0007669"/>
    <property type="project" value="InterPro"/>
</dbReference>
<dbReference type="PANTHER" id="PTHR43863:SF2">
    <property type="entry name" value="MALTASE-GLUCOAMYLASE"/>
    <property type="match status" value="1"/>
</dbReference>
<evidence type="ECO:0000259" key="3">
    <source>
        <dbReference type="PROSITE" id="PS51820"/>
    </source>
</evidence>
<dbReference type="SUPFAM" id="SSF74650">
    <property type="entry name" value="Galactose mutarotase-like"/>
    <property type="match status" value="1"/>
</dbReference>
<dbReference type="Pfam" id="PF07691">
    <property type="entry name" value="PA14"/>
    <property type="match status" value="1"/>
</dbReference>
<dbReference type="InterPro" id="IPR011658">
    <property type="entry name" value="PA14_dom"/>
</dbReference>
<dbReference type="Pfam" id="PF21365">
    <property type="entry name" value="Glyco_hydro_31_3rd"/>
    <property type="match status" value="1"/>
</dbReference>
<dbReference type="Gene3D" id="2.60.40.1760">
    <property type="entry name" value="glycosyl hydrolase (family 31)"/>
    <property type="match status" value="1"/>
</dbReference>
<organism evidence="4 5">
    <name type="scientific">Parvularcula marina</name>
    <dbReference type="NCBI Taxonomy" id="2292771"/>
    <lineage>
        <taxon>Bacteria</taxon>
        <taxon>Pseudomonadati</taxon>
        <taxon>Pseudomonadota</taxon>
        <taxon>Alphaproteobacteria</taxon>
        <taxon>Parvularculales</taxon>
        <taxon>Parvularculaceae</taxon>
        <taxon>Parvularcula</taxon>
    </lineage>
</organism>
<dbReference type="SMART" id="SM00758">
    <property type="entry name" value="PA14"/>
    <property type="match status" value="1"/>
</dbReference>
<feature type="domain" description="PA14" evidence="3">
    <location>
        <begin position="235"/>
        <end position="385"/>
    </location>
</feature>
<dbReference type="InterPro" id="IPR037524">
    <property type="entry name" value="PA14/GLEYA"/>
</dbReference>
<proteinExistence type="inferred from homology"/>
<dbReference type="GO" id="GO:0005975">
    <property type="term" value="P:carbohydrate metabolic process"/>
    <property type="evidence" value="ECO:0007669"/>
    <property type="project" value="InterPro"/>
</dbReference>
<keyword evidence="5" id="KW-1185">Reference proteome</keyword>
<dbReference type="AlphaFoldDB" id="A0A371RGJ7"/>
<keyword evidence="2" id="KW-0378">Hydrolase</keyword>
<dbReference type="OrthoDB" id="176168at2"/>
<sequence>MWKTITALTAITILTACGGSKDASSSPEAEEPQNAQYTVSKLGITVTPSASDAGMVRLEAISDTIFRVTAAAPGDDFHRAKSLMIDGDAGSVPFETEIVDGAVRLSTQELTAAVRLEDGKVTFLTADGEELLAENPSRNFTPTIIEGKDFFRIHQTFASDPDEGFYGLGQHQNGQMNFNGEDVELAQHNISIAMPFLVSTGDYGILWDNNSITRFGDPRPYKGLGESLIVRGADGSEGGLTGIYFKNGEIVAETRETDPDYQFLPPNQFETGQSVRDVFPAPLVTTSPDLVTWEGSIESDVDGTHKFRVYGSDYVKVWVDGELVVDRWRQNWNPYYFNFTASMTAGEPIDIRVEWTGNDGYFRMLHLDPMDTAANKQLSLSSEVADVIDYYFIHGENMDDVIAGYRELTGKSVMLPKWAYGFWQSRQRYTTQTELLDALQGYRDRNIPIDNIVLDWFYWPEDAWGSHEFDASRFPDPKAMVEAVHVMNARIMISVWPKFYPTTENFKELDKKGYISRGNLDAGALDWVGPGYLNAFYDPYPEEARKIFWRQMQENLDILGFDAWWMDATEPDMHSNLEHAERAKRMTSKRGSGEEYFNSFALPNARAVYEGERTGADPNKRVFILTRSAFPGLQRYGAAAWSGDIVARWDDLREQISAGVNMNMAGLSNWTFDIGGFSVEARYTTEDPAHLEEWRELNLRWFQFGSFAPLFRSHGEYPFREIYNLAEEGSEVYESLVYYDRLRYQLMPYIYTMGADLFHEDGTMMRGLVMDFENDRTSWDIADQYMFGDAFLVSPVHEFKARTRRLYLPAGADWYDFYTGENLDGGQWIKAAAPLSRMPLHVKAGSIVATGPVIQYTGENPDAPITLYIYTGADGETHLYEDDGTSYDYERGAYSSIPLHWNDETGTLTIGAITGPFRVAETRTFNVKWVVSVGQDGFSEDAEADETVTYSGEEITITR</sequence>
<dbReference type="PANTHER" id="PTHR43863">
    <property type="entry name" value="HYDROLASE, PUTATIVE (AFU_ORTHOLOGUE AFUA_1G03140)-RELATED"/>
    <property type="match status" value="1"/>
</dbReference>
<dbReference type="Proteomes" id="UP000264589">
    <property type="component" value="Unassembled WGS sequence"/>
</dbReference>
<accession>A0A371RGJ7</accession>
<gene>
    <name evidence="4" type="ORF">DX908_04385</name>
</gene>
<dbReference type="InterPro" id="IPR033403">
    <property type="entry name" value="DUF5110"/>
</dbReference>
<evidence type="ECO:0000256" key="2">
    <source>
        <dbReference type="RuleBase" id="RU361185"/>
    </source>
</evidence>
<dbReference type="InterPro" id="IPR000322">
    <property type="entry name" value="Glyco_hydro_31_TIM"/>
</dbReference>
<dbReference type="InParanoid" id="A0A371RGJ7"/>
<dbReference type="InterPro" id="IPR013780">
    <property type="entry name" value="Glyco_hydro_b"/>
</dbReference>
<dbReference type="CDD" id="cd14752">
    <property type="entry name" value="GH31_N"/>
    <property type="match status" value="1"/>
</dbReference>
<evidence type="ECO:0000313" key="5">
    <source>
        <dbReference type="Proteomes" id="UP000264589"/>
    </source>
</evidence>
<dbReference type="FunCoup" id="A0A371RGJ7">
    <property type="interactions" value="347"/>
</dbReference>
<dbReference type="SUPFAM" id="SSF51011">
    <property type="entry name" value="Glycosyl hydrolase domain"/>
    <property type="match status" value="1"/>
</dbReference>
<dbReference type="PROSITE" id="PS51820">
    <property type="entry name" value="PA14"/>
    <property type="match status" value="1"/>
</dbReference>
<keyword evidence="2" id="KW-0326">Glycosidase</keyword>
<dbReference type="SUPFAM" id="SSF51445">
    <property type="entry name" value="(Trans)glycosidases"/>
    <property type="match status" value="1"/>
</dbReference>
<dbReference type="EMBL" id="QUQO01000001">
    <property type="protein sequence ID" value="RFB04583.1"/>
    <property type="molecule type" value="Genomic_DNA"/>
</dbReference>
<dbReference type="InterPro" id="IPR048395">
    <property type="entry name" value="Glyco_hydro_31_C"/>
</dbReference>
<name>A0A371RGJ7_9PROT</name>
<dbReference type="Gene3D" id="2.60.120.380">
    <property type="match status" value="1"/>
</dbReference>
<reference evidence="4 5" key="1">
    <citation type="submission" date="2018-08" db="EMBL/GenBank/DDBJ databases">
        <title>Parvularcula sp. SM1705, isolated from surface water of the South Sea China.</title>
        <authorList>
            <person name="Sun L."/>
        </authorList>
    </citation>
    <scope>NUCLEOTIDE SEQUENCE [LARGE SCALE GENOMIC DNA]</scope>
    <source>
        <strain evidence="4 5">SM1705</strain>
    </source>
</reference>
<evidence type="ECO:0000256" key="1">
    <source>
        <dbReference type="ARBA" id="ARBA00007806"/>
    </source>
</evidence>
<dbReference type="Pfam" id="PF17137">
    <property type="entry name" value="DUF5110"/>
    <property type="match status" value="1"/>
</dbReference>
<dbReference type="InterPro" id="IPR025887">
    <property type="entry name" value="Glyco_hydro_31_N_dom"/>
</dbReference>
<dbReference type="CDD" id="cd06591">
    <property type="entry name" value="GH31_xylosidase_XylS"/>
    <property type="match status" value="1"/>
</dbReference>
<dbReference type="Pfam" id="PF13802">
    <property type="entry name" value="Gal_mutarotas_2"/>
    <property type="match status" value="1"/>
</dbReference>
<comment type="similarity">
    <text evidence="1 2">Belongs to the glycosyl hydrolase 31 family.</text>
</comment>
<dbReference type="Gene3D" id="2.60.40.1180">
    <property type="entry name" value="Golgi alpha-mannosidase II"/>
    <property type="match status" value="2"/>
</dbReference>
<dbReference type="Pfam" id="PF01055">
    <property type="entry name" value="Glyco_hydro_31_2nd"/>
    <property type="match status" value="1"/>
</dbReference>
<dbReference type="InterPro" id="IPR011013">
    <property type="entry name" value="Gal_mutarotase_sf_dom"/>
</dbReference>
<evidence type="ECO:0000313" key="4">
    <source>
        <dbReference type="EMBL" id="RFB04583.1"/>
    </source>
</evidence>
<dbReference type="InterPro" id="IPR017853">
    <property type="entry name" value="GH"/>
</dbReference>
<comment type="caution">
    <text evidence="4">The sequence shown here is derived from an EMBL/GenBank/DDBJ whole genome shotgun (WGS) entry which is preliminary data.</text>
</comment>
<protein>
    <submittedName>
        <fullName evidence="4">DUF5110 domain-containing protein</fullName>
    </submittedName>
</protein>
<dbReference type="SUPFAM" id="SSF56988">
    <property type="entry name" value="Anthrax protective antigen"/>
    <property type="match status" value="1"/>
</dbReference>
<dbReference type="InterPro" id="IPR051816">
    <property type="entry name" value="Glycosyl_Hydrolase_31"/>
</dbReference>
<dbReference type="GO" id="GO:0004553">
    <property type="term" value="F:hydrolase activity, hydrolyzing O-glycosyl compounds"/>
    <property type="evidence" value="ECO:0007669"/>
    <property type="project" value="InterPro"/>
</dbReference>
<dbReference type="Gene3D" id="3.20.20.80">
    <property type="entry name" value="Glycosidases"/>
    <property type="match status" value="1"/>
</dbReference>
<dbReference type="RefSeq" id="WP_116391215.1">
    <property type="nucleotide sequence ID" value="NZ_QUQO01000001.1"/>
</dbReference>
<dbReference type="PROSITE" id="PS51257">
    <property type="entry name" value="PROKAR_LIPOPROTEIN"/>
    <property type="match status" value="1"/>
</dbReference>